<organism evidence="2 3">
    <name type="scientific">Kockovaella imperatae</name>
    <dbReference type="NCBI Taxonomy" id="4999"/>
    <lineage>
        <taxon>Eukaryota</taxon>
        <taxon>Fungi</taxon>
        <taxon>Dikarya</taxon>
        <taxon>Basidiomycota</taxon>
        <taxon>Agaricomycotina</taxon>
        <taxon>Tremellomycetes</taxon>
        <taxon>Tremellales</taxon>
        <taxon>Cuniculitremaceae</taxon>
        <taxon>Kockovaella</taxon>
    </lineage>
</organism>
<gene>
    <name evidence="2" type="ORF">BD324DRAFT_628625</name>
</gene>
<comment type="caution">
    <text evidence="2">The sequence shown here is derived from an EMBL/GenBank/DDBJ whole genome shotgun (WGS) entry which is preliminary data.</text>
</comment>
<accession>A0A1Y1UE97</accession>
<protein>
    <submittedName>
        <fullName evidence="2">Uncharacterized protein</fullName>
    </submittedName>
</protein>
<dbReference type="EMBL" id="NBSH01000008">
    <property type="protein sequence ID" value="ORX36381.1"/>
    <property type="molecule type" value="Genomic_DNA"/>
</dbReference>
<feature type="compositionally biased region" description="Low complexity" evidence="1">
    <location>
        <begin position="32"/>
        <end position="49"/>
    </location>
</feature>
<feature type="compositionally biased region" description="Basic and acidic residues" evidence="1">
    <location>
        <begin position="58"/>
        <end position="67"/>
    </location>
</feature>
<name>A0A1Y1UE97_9TREE</name>
<evidence type="ECO:0000313" key="3">
    <source>
        <dbReference type="Proteomes" id="UP000193218"/>
    </source>
</evidence>
<evidence type="ECO:0000256" key="1">
    <source>
        <dbReference type="SAM" id="MobiDB-lite"/>
    </source>
</evidence>
<feature type="compositionally biased region" description="Low complexity" evidence="1">
    <location>
        <begin position="1"/>
        <end position="11"/>
    </location>
</feature>
<keyword evidence="3" id="KW-1185">Reference proteome</keyword>
<dbReference type="Proteomes" id="UP000193218">
    <property type="component" value="Unassembled WGS sequence"/>
</dbReference>
<proteinExistence type="predicted"/>
<feature type="region of interest" description="Disordered" evidence="1">
    <location>
        <begin position="112"/>
        <end position="165"/>
    </location>
</feature>
<evidence type="ECO:0000313" key="2">
    <source>
        <dbReference type="EMBL" id="ORX36381.1"/>
    </source>
</evidence>
<dbReference type="InParanoid" id="A0A1Y1UE97"/>
<dbReference type="RefSeq" id="XP_021870482.1">
    <property type="nucleotide sequence ID" value="XM_022016129.1"/>
</dbReference>
<reference evidence="2 3" key="1">
    <citation type="submission" date="2017-03" db="EMBL/GenBank/DDBJ databases">
        <title>Widespread Adenine N6-methylation of Active Genes in Fungi.</title>
        <authorList>
            <consortium name="DOE Joint Genome Institute"/>
            <person name="Mondo S.J."/>
            <person name="Dannebaum R.O."/>
            <person name="Kuo R.C."/>
            <person name="Louie K.B."/>
            <person name="Bewick A.J."/>
            <person name="Labutti K."/>
            <person name="Haridas S."/>
            <person name="Kuo A."/>
            <person name="Salamov A."/>
            <person name="Ahrendt S.R."/>
            <person name="Lau R."/>
            <person name="Bowen B.P."/>
            <person name="Lipzen A."/>
            <person name="Sullivan W."/>
            <person name="Andreopoulos W.B."/>
            <person name="Clum A."/>
            <person name="Lindquist E."/>
            <person name="Daum C."/>
            <person name="Northen T.R."/>
            <person name="Ramamoorthy G."/>
            <person name="Schmitz R.J."/>
            <person name="Gryganskyi A."/>
            <person name="Culley D."/>
            <person name="Magnuson J."/>
            <person name="James T.Y."/>
            <person name="O'Malley M.A."/>
            <person name="Stajich J.E."/>
            <person name="Spatafora J.W."/>
            <person name="Visel A."/>
            <person name="Grigoriev I.V."/>
        </authorList>
    </citation>
    <scope>NUCLEOTIDE SEQUENCE [LARGE SCALE GENOMIC DNA]</scope>
    <source>
        <strain evidence="2 3">NRRL Y-17943</strain>
    </source>
</reference>
<dbReference type="GeneID" id="33557938"/>
<feature type="region of interest" description="Disordered" evidence="1">
    <location>
        <begin position="1"/>
        <end position="100"/>
    </location>
</feature>
<sequence length="165" mass="17554">MTVTAPTTFTPSSPPDMASRHMDETPPPLVTPPAAAAAASNASKANTTVKRTMSSQSDGDRLTDENLQRQNKQISDANAEVDRETNAMPSIEQKKRTYSQDLYEYTKSLVDGVTKTGHSNGTSSTPSESNDDAHSLSLSTLSMKDQDDAAPAQASEEMAAVPAIH</sequence>
<feature type="compositionally biased region" description="Polar residues" evidence="1">
    <location>
        <begin position="116"/>
        <end position="128"/>
    </location>
</feature>
<feature type="compositionally biased region" description="Low complexity" evidence="1">
    <location>
        <begin position="149"/>
        <end position="165"/>
    </location>
</feature>
<dbReference type="AlphaFoldDB" id="A0A1Y1UE97"/>